<dbReference type="Gene3D" id="3.80.10.10">
    <property type="entry name" value="Ribonuclease Inhibitor"/>
    <property type="match status" value="1"/>
</dbReference>
<dbReference type="OrthoDB" id="59920at2759"/>
<dbReference type="GeneID" id="20084425"/>
<organism evidence="2">
    <name type="scientific">Aphanomyces invadans</name>
    <dbReference type="NCBI Taxonomy" id="157072"/>
    <lineage>
        <taxon>Eukaryota</taxon>
        <taxon>Sar</taxon>
        <taxon>Stramenopiles</taxon>
        <taxon>Oomycota</taxon>
        <taxon>Saprolegniomycetes</taxon>
        <taxon>Saprolegniales</taxon>
        <taxon>Verrucalvaceae</taxon>
        <taxon>Aphanomyces</taxon>
    </lineage>
</organism>
<dbReference type="RefSeq" id="XP_008870984.1">
    <property type="nucleotide sequence ID" value="XM_008872762.1"/>
</dbReference>
<dbReference type="InterPro" id="IPR032675">
    <property type="entry name" value="LRR_dom_sf"/>
</dbReference>
<sequence length="324" mass="36146">MTTKQGDAQRQWHDVDAVQRLVLSFLGPMDLVRMSSLNRSFHRSARHSPRLNLSSDINMELGCTGYDRLVPYFRHARVLDVCMSFALPDELLHLTSFRHLEDVSLVDVASLSDYHLSALTCHAMHLKRLRVDGCHELVSPSLHLAHATTLDVSNNLHLQRLPIHGRAGFLTELRVSSCPAFVAFNTIMAAAPNVQTADFAQSNGLVRFHCRRAWLHLRSLVLVRCAQLAMLEVEAPTLTSIRVDLCVRLEAIVLSTDSLPTANFSLLPALQSLYLDCPRLTRLNVTGSTALQPSGVMLECPLLTSKKFQRDGVPSLVDILRQND</sequence>
<feature type="domain" description="F-box" evidence="1">
    <location>
        <begin position="18"/>
        <end position="49"/>
    </location>
</feature>
<accession>A0A024U3M8</accession>
<evidence type="ECO:0000313" key="2">
    <source>
        <dbReference type="EMBL" id="ETW00849.1"/>
    </source>
</evidence>
<proteinExistence type="predicted"/>
<dbReference type="Pfam" id="PF00646">
    <property type="entry name" value="F-box"/>
    <property type="match status" value="1"/>
</dbReference>
<dbReference type="STRING" id="157072.A0A024U3M8"/>
<reference evidence="2" key="1">
    <citation type="submission" date="2013-12" db="EMBL/GenBank/DDBJ databases">
        <title>The Genome Sequence of Aphanomyces invadans NJM9701.</title>
        <authorList>
            <consortium name="The Broad Institute Genomics Platform"/>
            <person name="Russ C."/>
            <person name="Tyler B."/>
            <person name="van West P."/>
            <person name="Dieguez-Uribeondo J."/>
            <person name="Young S.K."/>
            <person name="Zeng Q."/>
            <person name="Gargeya S."/>
            <person name="Fitzgerald M."/>
            <person name="Abouelleil A."/>
            <person name="Alvarado L."/>
            <person name="Chapman S.B."/>
            <person name="Gainer-Dewar J."/>
            <person name="Goldberg J."/>
            <person name="Griggs A."/>
            <person name="Gujja S."/>
            <person name="Hansen M."/>
            <person name="Howarth C."/>
            <person name="Imamovic A."/>
            <person name="Ireland A."/>
            <person name="Larimer J."/>
            <person name="McCowan C."/>
            <person name="Murphy C."/>
            <person name="Pearson M."/>
            <person name="Poon T.W."/>
            <person name="Priest M."/>
            <person name="Roberts A."/>
            <person name="Saif S."/>
            <person name="Shea T."/>
            <person name="Sykes S."/>
            <person name="Wortman J."/>
            <person name="Nusbaum C."/>
            <person name="Birren B."/>
        </authorList>
    </citation>
    <scope>NUCLEOTIDE SEQUENCE [LARGE SCALE GENOMIC DNA]</scope>
    <source>
        <strain evidence="2">NJM9701</strain>
    </source>
</reference>
<evidence type="ECO:0000259" key="1">
    <source>
        <dbReference type="Pfam" id="PF00646"/>
    </source>
</evidence>
<dbReference type="SUPFAM" id="SSF52058">
    <property type="entry name" value="L domain-like"/>
    <property type="match status" value="1"/>
</dbReference>
<gene>
    <name evidence="2" type="ORF">H310_07375</name>
</gene>
<dbReference type="EMBL" id="KI913964">
    <property type="protein sequence ID" value="ETW00849.1"/>
    <property type="molecule type" value="Genomic_DNA"/>
</dbReference>
<protein>
    <recommendedName>
        <fullName evidence="1">F-box domain-containing protein</fullName>
    </recommendedName>
</protein>
<dbReference type="InterPro" id="IPR001810">
    <property type="entry name" value="F-box_dom"/>
</dbReference>
<name>A0A024U3M8_9STRA</name>
<dbReference type="VEuPathDB" id="FungiDB:H310_07375"/>
<dbReference type="AlphaFoldDB" id="A0A024U3M8"/>